<sequence>MSPLWIVLTLLPILGGAERFNCRGRILGAYYADAKANCKAFHVCVRVAGGGIRDFRFFCPPGTLFHQEAQTCTDWGDEDQLACTAEIYDGQFELYKIGSEYDTKKLSSSGPREEEAEFGLQRAETGDRRLAQNNANAPASDLRAAHSSDFFSGQRDRGRDDSAPSPSQSPPSSPQPSPPQRAQFRRPASPRTTPTTQYTNPPPPPPPKQPNNVNYDPKRKLVRKRPIYASTQSPSTFVQSSPQQQFSEPQQQQQTNFERRIPQQIRQNPTTTASPTNVPPQYREEYVEVSRVTPKQNRYFSNNPSPAPFSQSTQNYNKKEGLVELYNYNAQSTPGINVQNDNKPFKVKNSFSVVTDIPEKQDFVRINVNNSNGRSTPTSTDYNTATSRGFSTNTPAYRNFNSVSYEPEKNNFVHNTAKQNYYNSPPSTPTSTSVYTTTRSDPSYNLNTVAYNTNIGFNAKQTNLADNDEDDGQYRPPSGEDDGQYRPELYERERELLSGAHSLNIAASGNRLPDDQKQKSKTQKPLKPSQISQTGAPRPFRPAPAPSTTAAVPPSTFEPVQTTTYRPQTVNTQRTFDYFQTYTTTIRPSDPPVQYQPSTNNYESSPVRSTTTSAPRSAETRPPPRVTPPPPTLAPAPPAQRPTTRAPHFAKPANNNEDTSYDYAYYDSDPGFSEYDHIEEFGKTKTKA</sequence>
<organism evidence="1 2">
    <name type="scientific">Choristoneura fumiferana</name>
    <name type="common">Spruce budworm moth</name>
    <name type="synonym">Archips fumiferana</name>
    <dbReference type="NCBI Taxonomy" id="7141"/>
    <lineage>
        <taxon>Eukaryota</taxon>
        <taxon>Metazoa</taxon>
        <taxon>Ecdysozoa</taxon>
        <taxon>Arthropoda</taxon>
        <taxon>Hexapoda</taxon>
        <taxon>Insecta</taxon>
        <taxon>Pterygota</taxon>
        <taxon>Neoptera</taxon>
        <taxon>Endopterygota</taxon>
        <taxon>Lepidoptera</taxon>
        <taxon>Glossata</taxon>
        <taxon>Ditrysia</taxon>
        <taxon>Tortricoidea</taxon>
        <taxon>Tortricidae</taxon>
        <taxon>Tortricinae</taxon>
        <taxon>Choristoneura</taxon>
    </lineage>
</organism>
<dbReference type="Proteomes" id="UP001064048">
    <property type="component" value="Chromosome 12"/>
</dbReference>
<proteinExistence type="predicted"/>
<gene>
    <name evidence="1" type="ORF">MSG28_007607</name>
</gene>
<evidence type="ECO:0000313" key="2">
    <source>
        <dbReference type="Proteomes" id="UP001064048"/>
    </source>
</evidence>
<name>A0ACC0JXT0_CHOFU</name>
<protein>
    <submittedName>
        <fullName evidence="1">Uncharacterized protein</fullName>
    </submittedName>
</protein>
<reference evidence="1 2" key="1">
    <citation type="journal article" date="2022" name="Genome Biol. Evol.">
        <title>The Spruce Budworm Genome: Reconstructing the Evolutionary History of Antifreeze Proteins.</title>
        <authorList>
            <person name="Beliveau C."/>
            <person name="Gagne P."/>
            <person name="Picq S."/>
            <person name="Vernygora O."/>
            <person name="Keeling C.I."/>
            <person name="Pinkney K."/>
            <person name="Doucet D."/>
            <person name="Wen F."/>
            <person name="Johnston J.S."/>
            <person name="Maaroufi H."/>
            <person name="Boyle B."/>
            <person name="Laroche J."/>
            <person name="Dewar K."/>
            <person name="Juretic N."/>
            <person name="Blackburn G."/>
            <person name="Nisole A."/>
            <person name="Brunet B."/>
            <person name="Brandao M."/>
            <person name="Lumley L."/>
            <person name="Duan J."/>
            <person name="Quan G."/>
            <person name="Lucarotti C.J."/>
            <person name="Roe A.D."/>
            <person name="Sperling F.A.H."/>
            <person name="Levesque R.C."/>
            <person name="Cusson M."/>
        </authorList>
    </citation>
    <scope>NUCLEOTIDE SEQUENCE [LARGE SCALE GENOMIC DNA]</scope>
    <source>
        <strain evidence="1">Glfc:IPQL:Cfum</strain>
    </source>
</reference>
<evidence type="ECO:0000313" key="1">
    <source>
        <dbReference type="EMBL" id="KAI8429036.1"/>
    </source>
</evidence>
<comment type="caution">
    <text evidence="1">The sequence shown here is derived from an EMBL/GenBank/DDBJ whole genome shotgun (WGS) entry which is preliminary data.</text>
</comment>
<dbReference type="EMBL" id="CM046112">
    <property type="protein sequence ID" value="KAI8429036.1"/>
    <property type="molecule type" value="Genomic_DNA"/>
</dbReference>
<accession>A0ACC0JXT0</accession>
<keyword evidence="2" id="KW-1185">Reference proteome</keyword>